<dbReference type="GO" id="GO:0005783">
    <property type="term" value="C:endoplasmic reticulum"/>
    <property type="evidence" value="ECO:0007669"/>
    <property type="project" value="UniProtKB-SubCell"/>
</dbReference>
<protein>
    <submittedName>
        <fullName evidence="8">GDS1 protein</fullName>
    </submittedName>
</protein>
<evidence type="ECO:0000256" key="5">
    <source>
        <dbReference type="ARBA" id="ARBA00022824"/>
    </source>
</evidence>
<evidence type="ECO:0000313" key="9">
    <source>
        <dbReference type="Proteomes" id="UP000568556"/>
    </source>
</evidence>
<dbReference type="PANTHER" id="PTHR10957">
    <property type="entry name" value="RAP1 GTPASE-GDP DISSOCIATION STIMULATOR 1"/>
    <property type="match status" value="1"/>
</dbReference>
<dbReference type="GO" id="GO:0005829">
    <property type="term" value="C:cytosol"/>
    <property type="evidence" value="ECO:0007669"/>
    <property type="project" value="UniProtKB-SubCell"/>
</dbReference>
<dbReference type="InterPro" id="IPR011989">
    <property type="entry name" value="ARM-like"/>
</dbReference>
<keyword evidence="9" id="KW-1185">Reference proteome</keyword>
<dbReference type="GO" id="GO:0005085">
    <property type="term" value="F:guanyl-nucleotide exchange factor activity"/>
    <property type="evidence" value="ECO:0007669"/>
    <property type="project" value="InterPro"/>
</dbReference>
<dbReference type="EMBL" id="VXAQ01001033">
    <property type="protein sequence ID" value="NXL64723.1"/>
    <property type="molecule type" value="Genomic_DNA"/>
</dbReference>
<feature type="non-terminal residue" evidence="8">
    <location>
        <position position="480"/>
    </location>
</feature>
<dbReference type="Pfam" id="PF00514">
    <property type="entry name" value="Arm"/>
    <property type="match status" value="1"/>
</dbReference>
<reference evidence="8 9" key="1">
    <citation type="submission" date="2019-09" db="EMBL/GenBank/DDBJ databases">
        <title>Bird 10,000 Genomes (B10K) Project - Family phase.</title>
        <authorList>
            <person name="Zhang G."/>
        </authorList>
    </citation>
    <scope>NUCLEOTIDE SEQUENCE [LARGE SCALE GENOMIC DNA]</scope>
    <source>
        <strain evidence="8">B10K-DU-008-62</strain>
        <tissue evidence="8">Mixed tissue sample</tissue>
    </source>
</reference>
<evidence type="ECO:0000256" key="6">
    <source>
        <dbReference type="ARBA" id="ARBA00023128"/>
    </source>
</evidence>
<organism evidence="8 9">
    <name type="scientific">Chordeiles acutipennis</name>
    <name type="common">Lesser nighthawk</name>
    <name type="synonym">Caprimulgus acutipennis</name>
    <dbReference type="NCBI Taxonomy" id="118183"/>
    <lineage>
        <taxon>Eukaryota</taxon>
        <taxon>Metazoa</taxon>
        <taxon>Chordata</taxon>
        <taxon>Craniata</taxon>
        <taxon>Vertebrata</taxon>
        <taxon>Euteleostomi</taxon>
        <taxon>Archelosauria</taxon>
        <taxon>Archosauria</taxon>
        <taxon>Dinosauria</taxon>
        <taxon>Saurischia</taxon>
        <taxon>Theropoda</taxon>
        <taxon>Coelurosauria</taxon>
        <taxon>Aves</taxon>
        <taxon>Neognathae</taxon>
        <taxon>Neoaves</taxon>
        <taxon>Strisores</taxon>
        <taxon>Caprimulgiformes</taxon>
        <taxon>Caprimulgidae</taxon>
        <taxon>Chordeilinae</taxon>
        <taxon>Chordeiles</taxon>
    </lineage>
</organism>
<dbReference type="Gene3D" id="1.25.10.10">
    <property type="entry name" value="Leucine-rich Repeat Variant"/>
    <property type="match status" value="3"/>
</dbReference>
<evidence type="ECO:0000313" key="8">
    <source>
        <dbReference type="EMBL" id="NXL64723.1"/>
    </source>
</evidence>
<dbReference type="PROSITE" id="PS50176">
    <property type="entry name" value="ARM_REPEAT"/>
    <property type="match status" value="1"/>
</dbReference>
<keyword evidence="4" id="KW-0963">Cytoplasm</keyword>
<proteinExistence type="predicted"/>
<dbReference type="Proteomes" id="UP000568556">
    <property type="component" value="Unassembled WGS sequence"/>
</dbReference>
<keyword evidence="5" id="KW-0256">Endoplasmic reticulum</keyword>
<dbReference type="GO" id="GO:0005739">
    <property type="term" value="C:mitochondrion"/>
    <property type="evidence" value="ECO:0007669"/>
    <property type="project" value="UniProtKB-SubCell"/>
</dbReference>
<sequence>CAVKAAQVLSEIVKNEEMKKPCIEADLVLTLIPLLESTDQEMLLHAGRAIGRICYDNRDLQEELVKIGVITSLVRILTDYAESEPLVHVDLLALCNLADLDTAKEALSKTKVAEQLVKQLRRAQNHERLEIVFEVLQALAENDALKVQLVEAGVQEVLSEILLRLQGSSQAEDTCILKAASDLIVSLLLGDTLNSQFAQLISVIVFPISLTCLVLPLSSDGNCVRMVHLGVIHQLLDLLEKHVESEDISVQHAALSALRNLAIPVVNKVQMLEEGVAERIQALLRSEMPPVQFKLLETLRMLADGQADAAEILGQDPMLLNRLVQWCNTNDDTGLRGEANRVLASILRHNRSQEVVKAIQEAQGVKHLVSMTTSEHAAMQNEALNALAIASAIDLETLEESFKESQLVQSLHKLLQDDNTSPEVKYNSMGLLCSLLNSGDLRQEIEEDKIKETLEQLCSHSNANVVKEAITTLQVLRGET</sequence>
<dbReference type="InterPro" id="IPR016024">
    <property type="entry name" value="ARM-type_fold"/>
</dbReference>
<feature type="repeat" description="ARM" evidence="7">
    <location>
        <begin position="230"/>
        <end position="262"/>
    </location>
</feature>
<dbReference type="InterPro" id="IPR000225">
    <property type="entry name" value="Armadillo"/>
</dbReference>
<dbReference type="OrthoDB" id="26149at2759"/>
<dbReference type="SMART" id="SM00185">
    <property type="entry name" value="ARM"/>
    <property type="match status" value="6"/>
</dbReference>
<name>A0A7L0UDJ7_CHOAC</name>
<evidence type="ECO:0000256" key="3">
    <source>
        <dbReference type="ARBA" id="ARBA00004514"/>
    </source>
</evidence>
<evidence type="ECO:0000256" key="7">
    <source>
        <dbReference type="PROSITE-ProRule" id="PRU00259"/>
    </source>
</evidence>
<dbReference type="SUPFAM" id="SSF48371">
    <property type="entry name" value="ARM repeat"/>
    <property type="match status" value="1"/>
</dbReference>
<dbReference type="AlphaFoldDB" id="A0A7L0UDJ7"/>
<gene>
    <name evidence="8" type="primary">Rap1gds1_1</name>
    <name evidence="8" type="ORF">CHOACU_R11434</name>
</gene>
<comment type="caution">
    <text evidence="8">The sequence shown here is derived from an EMBL/GenBank/DDBJ whole genome shotgun (WGS) entry which is preliminary data.</text>
</comment>
<evidence type="ECO:0000256" key="2">
    <source>
        <dbReference type="ARBA" id="ARBA00004240"/>
    </source>
</evidence>
<keyword evidence="6" id="KW-0496">Mitochondrion</keyword>
<accession>A0A7L0UDJ7</accession>
<feature type="non-terminal residue" evidence="8">
    <location>
        <position position="1"/>
    </location>
</feature>
<comment type="subcellular location">
    <subcellularLocation>
        <location evidence="3">Cytoplasm</location>
        <location evidence="3">Cytosol</location>
    </subcellularLocation>
    <subcellularLocation>
        <location evidence="2">Endoplasmic reticulum</location>
    </subcellularLocation>
    <subcellularLocation>
        <location evidence="1">Mitochondrion</location>
    </subcellularLocation>
</comment>
<dbReference type="InterPro" id="IPR040144">
    <property type="entry name" value="RAP1GDS1"/>
</dbReference>
<evidence type="ECO:0000256" key="4">
    <source>
        <dbReference type="ARBA" id="ARBA00022490"/>
    </source>
</evidence>
<evidence type="ECO:0000256" key="1">
    <source>
        <dbReference type="ARBA" id="ARBA00004173"/>
    </source>
</evidence>